<name>A0A7R9KUL5_9ACAR</name>
<proteinExistence type="predicted"/>
<dbReference type="InterPro" id="IPR043504">
    <property type="entry name" value="Peptidase_S1_PA_chymotrypsin"/>
</dbReference>
<dbReference type="PANTHER" id="PTHR24260:SF136">
    <property type="entry name" value="GH08193P-RELATED"/>
    <property type="match status" value="1"/>
</dbReference>
<dbReference type="EMBL" id="OC861283">
    <property type="protein sequence ID" value="CAD7629322.1"/>
    <property type="molecule type" value="Genomic_DNA"/>
</dbReference>
<dbReference type="OrthoDB" id="10061449at2759"/>
<dbReference type="InterPro" id="IPR051333">
    <property type="entry name" value="CLIP_Serine_Protease"/>
</dbReference>
<dbReference type="SMART" id="SM00020">
    <property type="entry name" value="Tryp_SPc"/>
    <property type="match status" value="1"/>
</dbReference>
<sequence length="424" mass="48537">MYVEIGSYPNITDEDCGLRYVTKKHEINYISKCFVNDVQNQTINDIFGSFEAKSAQTVATNRIYAGRDVEYAESPSTVLIKYDSPTDNHYYTCTGSLINERWVVTAAHCNFNYTTKSNIFSRIHVFVGNNYHRESGLTISVNESRMFRHQMWASGVRRYDIALYMLNRAVDLKRTNSIHFLANTICLPKQRDHHWGLNEELESATIYGWGVKYWTPDRYVPAEHLQMGAVVLQNDPNMCEWLLCSRIDYAPPAVQPSLSRTCPGDSGGPLIQYTDAQGSRAVLIGITNIDTEEGIPCSEHNYKLFWTPVAIHVDWIINSIKTYRVLDSLNPRKVLFPITGLLDDNSSVSGGVLCLQLLDSLTQHSEIHIWLHLCSQLSLHCLTTDPQKRPEFRRLLPILLGVTIIDYNWGECQPQRYVWGLFER</sequence>
<dbReference type="GO" id="GO:0004252">
    <property type="term" value="F:serine-type endopeptidase activity"/>
    <property type="evidence" value="ECO:0007669"/>
    <property type="project" value="InterPro"/>
</dbReference>
<evidence type="ECO:0000313" key="2">
    <source>
        <dbReference type="EMBL" id="CAD7629322.1"/>
    </source>
</evidence>
<dbReference type="PROSITE" id="PS00134">
    <property type="entry name" value="TRYPSIN_HIS"/>
    <property type="match status" value="1"/>
</dbReference>
<organism evidence="2">
    <name type="scientific">Medioppia subpectinata</name>
    <dbReference type="NCBI Taxonomy" id="1979941"/>
    <lineage>
        <taxon>Eukaryota</taxon>
        <taxon>Metazoa</taxon>
        <taxon>Ecdysozoa</taxon>
        <taxon>Arthropoda</taxon>
        <taxon>Chelicerata</taxon>
        <taxon>Arachnida</taxon>
        <taxon>Acari</taxon>
        <taxon>Acariformes</taxon>
        <taxon>Sarcoptiformes</taxon>
        <taxon>Oribatida</taxon>
        <taxon>Brachypylina</taxon>
        <taxon>Oppioidea</taxon>
        <taxon>Oppiidae</taxon>
        <taxon>Medioppia</taxon>
    </lineage>
</organism>
<feature type="domain" description="Peptidase S1" evidence="1">
    <location>
        <begin position="63"/>
        <end position="321"/>
    </location>
</feature>
<evidence type="ECO:0000259" key="1">
    <source>
        <dbReference type="PROSITE" id="PS50240"/>
    </source>
</evidence>
<dbReference type="PROSITE" id="PS50240">
    <property type="entry name" value="TRYPSIN_DOM"/>
    <property type="match status" value="1"/>
</dbReference>
<dbReference type="PRINTS" id="PR00722">
    <property type="entry name" value="CHYMOTRYPSIN"/>
</dbReference>
<evidence type="ECO:0000313" key="3">
    <source>
        <dbReference type="Proteomes" id="UP000759131"/>
    </source>
</evidence>
<dbReference type="InterPro" id="IPR001254">
    <property type="entry name" value="Trypsin_dom"/>
</dbReference>
<dbReference type="InterPro" id="IPR001314">
    <property type="entry name" value="Peptidase_S1A"/>
</dbReference>
<keyword evidence="3" id="KW-1185">Reference proteome</keyword>
<accession>A0A7R9KUL5</accession>
<dbReference type="InterPro" id="IPR018114">
    <property type="entry name" value="TRYPSIN_HIS"/>
</dbReference>
<dbReference type="InterPro" id="IPR009003">
    <property type="entry name" value="Peptidase_S1_PA"/>
</dbReference>
<dbReference type="AlphaFoldDB" id="A0A7R9KUL5"/>
<reference evidence="2" key="1">
    <citation type="submission" date="2020-11" db="EMBL/GenBank/DDBJ databases">
        <authorList>
            <person name="Tran Van P."/>
        </authorList>
    </citation>
    <scope>NUCLEOTIDE SEQUENCE</scope>
</reference>
<dbReference type="PANTHER" id="PTHR24260">
    <property type="match status" value="1"/>
</dbReference>
<protein>
    <recommendedName>
        <fullName evidence="1">Peptidase S1 domain-containing protein</fullName>
    </recommendedName>
</protein>
<dbReference type="Proteomes" id="UP000759131">
    <property type="component" value="Unassembled WGS sequence"/>
</dbReference>
<dbReference type="SUPFAM" id="SSF50494">
    <property type="entry name" value="Trypsin-like serine proteases"/>
    <property type="match status" value="1"/>
</dbReference>
<dbReference type="Pfam" id="PF00089">
    <property type="entry name" value="Trypsin"/>
    <property type="match status" value="1"/>
</dbReference>
<dbReference type="Gene3D" id="2.40.10.10">
    <property type="entry name" value="Trypsin-like serine proteases"/>
    <property type="match status" value="1"/>
</dbReference>
<dbReference type="GO" id="GO:0006508">
    <property type="term" value="P:proteolysis"/>
    <property type="evidence" value="ECO:0007669"/>
    <property type="project" value="InterPro"/>
</dbReference>
<gene>
    <name evidence="2" type="ORF">OSB1V03_LOCUS9739</name>
</gene>
<dbReference type="EMBL" id="CAJPIZ010006708">
    <property type="protein sequence ID" value="CAG2109752.1"/>
    <property type="molecule type" value="Genomic_DNA"/>
</dbReference>